<dbReference type="AlphaFoldDB" id="A0A9W7M136"/>
<evidence type="ECO:0000256" key="1">
    <source>
        <dbReference type="SAM" id="MobiDB-lite"/>
    </source>
</evidence>
<proteinExistence type="predicted"/>
<dbReference type="PANTHER" id="PTHR47602:SF2">
    <property type="entry name" value="F-BOX PROTEIN SKIP22"/>
    <property type="match status" value="1"/>
</dbReference>
<feature type="domain" description="F-box" evidence="2">
    <location>
        <begin position="338"/>
        <end position="384"/>
    </location>
</feature>
<dbReference type="InterPro" id="IPR036047">
    <property type="entry name" value="F-box-like_dom_sf"/>
</dbReference>
<evidence type="ECO:0000313" key="3">
    <source>
        <dbReference type="EMBL" id="GMI83721.1"/>
    </source>
</evidence>
<dbReference type="PROSITE" id="PS50181">
    <property type="entry name" value="FBOX"/>
    <property type="match status" value="1"/>
</dbReference>
<evidence type="ECO:0000313" key="4">
    <source>
        <dbReference type="Proteomes" id="UP001165190"/>
    </source>
</evidence>
<dbReference type="OrthoDB" id="101791at2759"/>
<dbReference type="Gene3D" id="3.40.1000.30">
    <property type="match status" value="1"/>
</dbReference>
<feature type="compositionally biased region" description="Polar residues" evidence="1">
    <location>
        <begin position="109"/>
        <end position="119"/>
    </location>
</feature>
<dbReference type="PANTHER" id="PTHR47602">
    <property type="entry name" value="F-BOX PROTEIN SKIP22"/>
    <property type="match status" value="1"/>
</dbReference>
<dbReference type="Gene3D" id="1.20.1280.50">
    <property type="match status" value="1"/>
</dbReference>
<evidence type="ECO:0000259" key="2">
    <source>
        <dbReference type="PROSITE" id="PS50181"/>
    </source>
</evidence>
<comment type="caution">
    <text evidence="3">The sequence shown here is derived from an EMBL/GenBank/DDBJ whole genome shotgun (WGS) entry which is preliminary data.</text>
</comment>
<gene>
    <name evidence="3" type="ORF">HRI_002041400</name>
</gene>
<dbReference type="InterPro" id="IPR001810">
    <property type="entry name" value="F-box_dom"/>
</dbReference>
<dbReference type="SMART" id="SM00256">
    <property type="entry name" value="FBOX"/>
    <property type="match status" value="1"/>
</dbReference>
<name>A0A9W7M136_HIBTR</name>
<dbReference type="CDD" id="cd22165">
    <property type="entry name" value="F-box_AtSKIP22-like"/>
    <property type="match status" value="1"/>
</dbReference>
<reference evidence="3" key="1">
    <citation type="submission" date="2023-05" db="EMBL/GenBank/DDBJ databases">
        <title>Genome and transcriptome analyses reveal genes involved in the formation of fine ridges on petal epidermal cells in Hibiscus trionum.</title>
        <authorList>
            <person name="Koshimizu S."/>
            <person name="Masuda S."/>
            <person name="Ishii T."/>
            <person name="Shirasu K."/>
            <person name="Hoshino A."/>
            <person name="Arita M."/>
        </authorList>
    </citation>
    <scope>NUCLEOTIDE SEQUENCE</scope>
    <source>
        <strain evidence="3">Hamamatsu line</strain>
    </source>
</reference>
<organism evidence="3 4">
    <name type="scientific">Hibiscus trionum</name>
    <name type="common">Flower of an hour</name>
    <dbReference type="NCBI Taxonomy" id="183268"/>
    <lineage>
        <taxon>Eukaryota</taxon>
        <taxon>Viridiplantae</taxon>
        <taxon>Streptophyta</taxon>
        <taxon>Embryophyta</taxon>
        <taxon>Tracheophyta</taxon>
        <taxon>Spermatophyta</taxon>
        <taxon>Magnoliopsida</taxon>
        <taxon>eudicotyledons</taxon>
        <taxon>Gunneridae</taxon>
        <taxon>Pentapetalae</taxon>
        <taxon>rosids</taxon>
        <taxon>malvids</taxon>
        <taxon>Malvales</taxon>
        <taxon>Malvaceae</taxon>
        <taxon>Malvoideae</taxon>
        <taxon>Hibiscus</taxon>
    </lineage>
</organism>
<keyword evidence="4" id="KW-1185">Reference proteome</keyword>
<feature type="region of interest" description="Disordered" evidence="1">
    <location>
        <begin position="96"/>
        <end position="122"/>
    </location>
</feature>
<dbReference type="Proteomes" id="UP001165190">
    <property type="component" value="Unassembled WGS sequence"/>
</dbReference>
<protein>
    <recommendedName>
        <fullName evidence="2">F-box domain-containing protein</fullName>
    </recommendedName>
</protein>
<dbReference type="EMBL" id="BSYR01000019">
    <property type="protein sequence ID" value="GMI83721.1"/>
    <property type="molecule type" value="Genomic_DNA"/>
</dbReference>
<sequence length="496" mass="55769">MKLRLRNYESKGTQRINVTPTCSFLQLQETLFASLSPPPPPPHLSPSSLCFSLNAKDRLHSPSPHTSLQSLGVSPGDLIYFSLNPNAFSAVSSTQNPQSVTVAPDPNQMLESSNNQESPVQELPQFQEPISKEPEIAQESQETESMDIDDSALSARLSEPYFLRKVLGEELGDSGSIHKLLTIAVHAVLLESGFVAFDPVSGMQTDRFHLLDEFGSPFSICYSLPELLRADHNNSSGFNLTDYVVLKFLTLGQFIQVYGSLVKGSVLHKLSLDEHRFAPTLNLVWANCDKNEAKSDKKDGSFNSYSENEVFEFWKIVKDKLALPLLIDLCYKADLPLPACLIRLPTELKLKILELLPGVDIARMECVCSEMRYLASNNDLWKQKFAEELGDMSRAAGVGNWKKMFQSCWENRRKQSRAITRWQGYPHVDRPRYIPMWRDPNPMFQPFGVPHIVGGDYDLLPGVVMPYPYPYPHPHGFRGRRNSGLHCNRGGGQRDA</sequence>
<dbReference type="SUPFAM" id="SSF81383">
    <property type="entry name" value="F-box domain"/>
    <property type="match status" value="1"/>
</dbReference>
<dbReference type="Pfam" id="PF12937">
    <property type="entry name" value="F-box-like"/>
    <property type="match status" value="1"/>
</dbReference>
<accession>A0A9W7M136</accession>